<evidence type="ECO:0000313" key="2">
    <source>
        <dbReference type="Proteomes" id="UP001596056"/>
    </source>
</evidence>
<accession>A0ABW0SAF8</accession>
<dbReference type="Proteomes" id="UP001596056">
    <property type="component" value="Unassembled WGS sequence"/>
</dbReference>
<proteinExistence type="predicted"/>
<comment type="caution">
    <text evidence="1">The sequence shown here is derived from an EMBL/GenBank/DDBJ whole genome shotgun (WGS) entry which is preliminary data.</text>
</comment>
<protein>
    <submittedName>
        <fullName evidence="1">Uncharacterized protein</fullName>
    </submittedName>
</protein>
<dbReference type="RefSeq" id="WP_209838584.1">
    <property type="nucleotide sequence ID" value="NZ_JAGGJP010000003.1"/>
</dbReference>
<keyword evidence="2" id="KW-1185">Reference proteome</keyword>
<name>A0ABW0SAF8_9RHOB</name>
<dbReference type="EMBL" id="JBHSNA010000003">
    <property type="protein sequence ID" value="MFC5565821.1"/>
    <property type="molecule type" value="Genomic_DNA"/>
</dbReference>
<gene>
    <name evidence="1" type="ORF">ACFPOC_05230</name>
</gene>
<sequence length="67" mass="7378">MARHEIPDPDLHPAAGLDALIRPGLRRAYPLPEAGGPDEDRFQVLLDALARRSGGKERAGVSRPRLW</sequence>
<organism evidence="1 2">
    <name type="scientific">Rubellimicrobium aerolatum</name>
    <dbReference type="NCBI Taxonomy" id="490979"/>
    <lineage>
        <taxon>Bacteria</taxon>
        <taxon>Pseudomonadati</taxon>
        <taxon>Pseudomonadota</taxon>
        <taxon>Alphaproteobacteria</taxon>
        <taxon>Rhodobacterales</taxon>
        <taxon>Roseobacteraceae</taxon>
        <taxon>Rubellimicrobium</taxon>
    </lineage>
</organism>
<reference evidence="2" key="1">
    <citation type="journal article" date="2019" name="Int. J. Syst. Evol. Microbiol.">
        <title>The Global Catalogue of Microorganisms (GCM) 10K type strain sequencing project: providing services to taxonomists for standard genome sequencing and annotation.</title>
        <authorList>
            <consortium name="The Broad Institute Genomics Platform"/>
            <consortium name="The Broad Institute Genome Sequencing Center for Infectious Disease"/>
            <person name="Wu L."/>
            <person name="Ma J."/>
        </authorList>
    </citation>
    <scope>NUCLEOTIDE SEQUENCE [LARGE SCALE GENOMIC DNA]</scope>
    <source>
        <strain evidence="2">KACC 11588</strain>
    </source>
</reference>
<evidence type="ECO:0000313" key="1">
    <source>
        <dbReference type="EMBL" id="MFC5565821.1"/>
    </source>
</evidence>